<feature type="region of interest" description="Disordered" evidence="1">
    <location>
        <begin position="53"/>
        <end position="87"/>
    </location>
</feature>
<protein>
    <submittedName>
        <fullName evidence="2">Uncharacterized protein</fullName>
    </submittedName>
</protein>
<dbReference type="AlphaFoldDB" id="A0A6L2NXH5"/>
<dbReference type="EMBL" id="BKCJ010010157">
    <property type="protein sequence ID" value="GEU90307.1"/>
    <property type="molecule type" value="Genomic_DNA"/>
</dbReference>
<evidence type="ECO:0000313" key="2">
    <source>
        <dbReference type="EMBL" id="GEU90307.1"/>
    </source>
</evidence>
<organism evidence="2">
    <name type="scientific">Tanacetum cinerariifolium</name>
    <name type="common">Dalmatian daisy</name>
    <name type="synonym">Chrysanthemum cinerariifolium</name>
    <dbReference type="NCBI Taxonomy" id="118510"/>
    <lineage>
        <taxon>Eukaryota</taxon>
        <taxon>Viridiplantae</taxon>
        <taxon>Streptophyta</taxon>
        <taxon>Embryophyta</taxon>
        <taxon>Tracheophyta</taxon>
        <taxon>Spermatophyta</taxon>
        <taxon>Magnoliopsida</taxon>
        <taxon>eudicotyledons</taxon>
        <taxon>Gunneridae</taxon>
        <taxon>Pentapetalae</taxon>
        <taxon>asterids</taxon>
        <taxon>campanulids</taxon>
        <taxon>Asterales</taxon>
        <taxon>Asteraceae</taxon>
        <taxon>Asteroideae</taxon>
        <taxon>Anthemideae</taxon>
        <taxon>Anthemidinae</taxon>
        <taxon>Tanacetum</taxon>
    </lineage>
</organism>
<reference evidence="2" key="1">
    <citation type="journal article" date="2019" name="Sci. Rep.">
        <title>Draft genome of Tanacetum cinerariifolium, the natural source of mosquito coil.</title>
        <authorList>
            <person name="Yamashiro T."/>
            <person name="Shiraishi A."/>
            <person name="Satake H."/>
            <person name="Nakayama K."/>
        </authorList>
    </citation>
    <scope>NUCLEOTIDE SEQUENCE</scope>
</reference>
<name>A0A6L2NXH5_TANCI</name>
<evidence type="ECO:0000256" key="1">
    <source>
        <dbReference type="SAM" id="MobiDB-lite"/>
    </source>
</evidence>
<comment type="caution">
    <text evidence="2">The sequence shown here is derived from an EMBL/GenBank/DDBJ whole genome shotgun (WGS) entry which is preliminary data.</text>
</comment>
<proteinExistence type="predicted"/>
<sequence length="109" mass="12124">MDTRKATAVQEAVAMVFVDEEKKIAMVVVVILEQSKHKLVVKLTKVNLRQTGKWVQQKSHDSSPDSKVTGIHGEASDAERADKDEAEIEADTNSFGFGFFAHPHINVEF</sequence>
<feature type="compositionally biased region" description="Basic and acidic residues" evidence="1">
    <location>
        <begin position="74"/>
        <end position="83"/>
    </location>
</feature>
<gene>
    <name evidence="2" type="ORF">Tci_062285</name>
</gene>
<accession>A0A6L2NXH5</accession>